<dbReference type="OrthoDB" id="5587367at2759"/>
<dbReference type="PANTHER" id="PTHR33777">
    <property type="entry name" value="UPF0045 PROTEIN ECM15"/>
    <property type="match status" value="1"/>
</dbReference>
<feature type="compositionally biased region" description="Polar residues" evidence="2">
    <location>
        <begin position="1"/>
        <end position="10"/>
    </location>
</feature>
<dbReference type="Proteomes" id="UP000807716">
    <property type="component" value="Unassembled WGS sequence"/>
</dbReference>
<comment type="similarity">
    <text evidence="1">Belongs to the UPF0045 family.</text>
</comment>
<comment type="caution">
    <text evidence="4">The sequence shown here is derived from an EMBL/GenBank/DDBJ whole genome shotgun (WGS) entry which is preliminary data.</text>
</comment>
<feature type="compositionally biased region" description="Basic and acidic residues" evidence="2">
    <location>
        <begin position="28"/>
        <end position="68"/>
    </location>
</feature>
<dbReference type="Gene3D" id="3.30.70.930">
    <property type="match status" value="1"/>
</dbReference>
<dbReference type="Pfam" id="PF01910">
    <property type="entry name" value="Thiamine_BP"/>
    <property type="match status" value="1"/>
</dbReference>
<protein>
    <recommendedName>
        <fullName evidence="3">Thiamine-binding protein domain-containing protein</fullName>
    </recommendedName>
</protein>
<dbReference type="InterPro" id="IPR051614">
    <property type="entry name" value="UPF0045_domain"/>
</dbReference>
<organism evidence="4 5">
    <name type="scientific">Actinomortierella ambigua</name>
    <dbReference type="NCBI Taxonomy" id="1343610"/>
    <lineage>
        <taxon>Eukaryota</taxon>
        <taxon>Fungi</taxon>
        <taxon>Fungi incertae sedis</taxon>
        <taxon>Mucoromycota</taxon>
        <taxon>Mortierellomycotina</taxon>
        <taxon>Mortierellomycetes</taxon>
        <taxon>Mortierellales</taxon>
        <taxon>Mortierellaceae</taxon>
        <taxon>Actinomortierella</taxon>
    </lineage>
</organism>
<proteinExistence type="inferred from homology"/>
<dbReference type="SUPFAM" id="SSF89957">
    <property type="entry name" value="MTH1187/YkoF-like"/>
    <property type="match status" value="1"/>
</dbReference>
<evidence type="ECO:0000313" key="5">
    <source>
        <dbReference type="Proteomes" id="UP000807716"/>
    </source>
</evidence>
<sequence>MSTQQDTVHSAQAKPGEAHTGAGATCEVPKHKDDHEHDHDRKHECEHEHEHEHQHQHQHQHQHDHGEVKGTTSSSSSLSSSSPSGIHCRVDFAIYPGKDCQSSLSECMNEIEKVLAQHGFTYVIHSHGTSLEGPMPRVLRALEACHAVIHDKCSCMRLYSNVRMETRTDKVLRGTSEKKEA</sequence>
<dbReference type="EMBL" id="JAAAJB010000612">
    <property type="protein sequence ID" value="KAG0253059.1"/>
    <property type="molecule type" value="Genomic_DNA"/>
</dbReference>
<gene>
    <name evidence="4" type="ORF">DFQ27_007703</name>
</gene>
<dbReference type="InterPro" id="IPR029756">
    <property type="entry name" value="MTH1187/YkoF-like"/>
</dbReference>
<evidence type="ECO:0000259" key="3">
    <source>
        <dbReference type="Pfam" id="PF01910"/>
    </source>
</evidence>
<dbReference type="AlphaFoldDB" id="A0A9P6PVP3"/>
<evidence type="ECO:0000313" key="4">
    <source>
        <dbReference type="EMBL" id="KAG0253059.1"/>
    </source>
</evidence>
<name>A0A9P6PVP3_9FUNG</name>
<accession>A0A9P6PVP3</accession>
<keyword evidence="5" id="KW-1185">Reference proteome</keyword>
<reference evidence="4" key="1">
    <citation type="journal article" date="2020" name="Fungal Divers.">
        <title>Resolving the Mortierellaceae phylogeny through synthesis of multi-gene phylogenetics and phylogenomics.</title>
        <authorList>
            <person name="Vandepol N."/>
            <person name="Liber J."/>
            <person name="Desiro A."/>
            <person name="Na H."/>
            <person name="Kennedy M."/>
            <person name="Barry K."/>
            <person name="Grigoriev I.V."/>
            <person name="Miller A.N."/>
            <person name="O'Donnell K."/>
            <person name="Stajich J.E."/>
            <person name="Bonito G."/>
        </authorList>
    </citation>
    <scope>NUCLEOTIDE SEQUENCE</scope>
    <source>
        <strain evidence="4">BC1065</strain>
    </source>
</reference>
<dbReference type="GO" id="GO:0005829">
    <property type="term" value="C:cytosol"/>
    <property type="evidence" value="ECO:0007669"/>
    <property type="project" value="TreeGrafter"/>
</dbReference>
<feature type="compositionally biased region" description="Low complexity" evidence="2">
    <location>
        <begin position="73"/>
        <end position="83"/>
    </location>
</feature>
<dbReference type="PANTHER" id="PTHR33777:SF1">
    <property type="entry name" value="UPF0045 PROTEIN ECM15"/>
    <property type="match status" value="1"/>
</dbReference>
<feature type="domain" description="Thiamine-binding protein" evidence="3">
    <location>
        <begin position="90"/>
        <end position="171"/>
    </location>
</feature>
<feature type="region of interest" description="Disordered" evidence="2">
    <location>
        <begin position="1"/>
        <end position="83"/>
    </location>
</feature>
<dbReference type="InterPro" id="IPR002767">
    <property type="entry name" value="Thiamine_BP"/>
</dbReference>
<evidence type="ECO:0000256" key="2">
    <source>
        <dbReference type="SAM" id="MobiDB-lite"/>
    </source>
</evidence>
<evidence type="ECO:0000256" key="1">
    <source>
        <dbReference type="ARBA" id="ARBA00010272"/>
    </source>
</evidence>